<evidence type="ECO:0000256" key="2">
    <source>
        <dbReference type="SAM" id="Phobius"/>
    </source>
</evidence>
<dbReference type="Pfam" id="PF21070">
    <property type="entry name" value="IcmF_helical"/>
    <property type="match status" value="1"/>
</dbReference>
<dbReference type="Pfam" id="PF06761">
    <property type="entry name" value="IcmF-related"/>
    <property type="match status" value="1"/>
</dbReference>
<feature type="region of interest" description="Disordered" evidence="1">
    <location>
        <begin position="79"/>
        <end position="103"/>
    </location>
</feature>
<dbReference type="Proteomes" id="UP000037939">
    <property type="component" value="Unassembled WGS sequence"/>
</dbReference>
<comment type="caution">
    <text evidence="6">The sequence shown here is derived from an EMBL/GenBank/DDBJ whole genome shotgun (WGS) entry which is preliminary data.</text>
</comment>
<keyword evidence="2" id="KW-0472">Membrane</keyword>
<feature type="transmembrane region" description="Helical" evidence="2">
    <location>
        <begin position="38"/>
        <end position="60"/>
    </location>
</feature>
<feature type="transmembrane region" description="Helical" evidence="2">
    <location>
        <begin position="358"/>
        <end position="378"/>
    </location>
</feature>
<dbReference type="PANTHER" id="PTHR36153:SF1">
    <property type="entry name" value="TYPE VI SECRETION SYSTEM COMPONENT TSSM1"/>
    <property type="match status" value="1"/>
</dbReference>
<feature type="compositionally biased region" description="Low complexity" evidence="1">
    <location>
        <begin position="1123"/>
        <end position="1132"/>
    </location>
</feature>
<dbReference type="PANTHER" id="PTHR36153">
    <property type="entry name" value="INNER MEMBRANE PROTEIN-RELATED"/>
    <property type="match status" value="1"/>
</dbReference>
<reference evidence="6 7" key="1">
    <citation type="submission" date="2015-07" db="EMBL/GenBank/DDBJ databases">
        <title>Draft genome sequence of the Amantichitinum ursilacus IGB-41, a new chitin-degrading bacterium.</title>
        <authorList>
            <person name="Kirstahler P."/>
            <person name="Guenther M."/>
            <person name="Grumaz C."/>
            <person name="Rupp S."/>
            <person name="Zibek S."/>
            <person name="Sohn K."/>
        </authorList>
    </citation>
    <scope>NUCLEOTIDE SEQUENCE [LARGE SCALE GENOMIC DNA]</scope>
    <source>
        <strain evidence="6 7">IGB-41</strain>
    </source>
</reference>
<feature type="domain" description="Type VI secretion system component TssM1 helical" evidence="5">
    <location>
        <begin position="884"/>
        <end position="987"/>
    </location>
</feature>
<dbReference type="STRING" id="857265.WG78_12220"/>
<dbReference type="InterPro" id="IPR009612">
    <property type="entry name" value="IcmF-rel"/>
</dbReference>
<feature type="domain" description="Type VI secretion system IcmF C-terminal" evidence="3">
    <location>
        <begin position="999"/>
        <end position="1096"/>
    </location>
</feature>
<evidence type="ECO:0000313" key="6">
    <source>
        <dbReference type="EMBL" id="KPC52610.1"/>
    </source>
</evidence>
<keyword evidence="2" id="KW-0812">Transmembrane</keyword>
<feature type="domain" description="IcmF-related" evidence="4">
    <location>
        <begin position="413"/>
        <end position="727"/>
    </location>
</feature>
<evidence type="ECO:0000256" key="1">
    <source>
        <dbReference type="SAM" id="MobiDB-lite"/>
    </source>
</evidence>
<evidence type="ECO:0000259" key="5">
    <source>
        <dbReference type="Pfam" id="PF21070"/>
    </source>
</evidence>
<dbReference type="InterPro" id="IPR048677">
    <property type="entry name" value="TssM1_hel"/>
</dbReference>
<dbReference type="AlphaFoldDB" id="A0A0N0XKR5"/>
<evidence type="ECO:0000259" key="3">
    <source>
        <dbReference type="Pfam" id="PF06744"/>
    </source>
</evidence>
<gene>
    <name evidence="6" type="ORF">WG78_12220</name>
</gene>
<accession>A0A0N0XKR5</accession>
<dbReference type="EMBL" id="LAQT01000009">
    <property type="protein sequence ID" value="KPC52610.1"/>
    <property type="molecule type" value="Genomic_DNA"/>
</dbReference>
<dbReference type="InterPro" id="IPR053156">
    <property type="entry name" value="T6SS_TssM-like"/>
</dbReference>
<dbReference type="RefSeq" id="WP_053938093.1">
    <property type="nucleotide sequence ID" value="NZ_LAQT01000009.1"/>
</dbReference>
<proteinExistence type="predicted"/>
<evidence type="ECO:0000259" key="4">
    <source>
        <dbReference type="Pfam" id="PF06761"/>
    </source>
</evidence>
<dbReference type="OrthoDB" id="9758229at2"/>
<feature type="region of interest" description="Disordered" evidence="1">
    <location>
        <begin position="1121"/>
        <end position="1140"/>
    </location>
</feature>
<name>A0A0N0XKR5_9NEIS</name>
<sequence length="1140" mass="125531">MVLLITLVLLVGICILGVLLYVFLWPLLINWLPAAQDYGVWMVVGAAATVVVVGLAVWFLTKRSQRRVIAHALKTAHAAAPKPDGKTGVATDGGPQNPRSTDPVADLRKYLKGHYSWRQRRSKPWFWVTGSGAQVSAHFPYLLEQQWLDTPQAVLLWVGEGALEPGGGWGQSRGKWRRPADGIILVSAADAPHGQMLSNLAARSGYALPVQLLLSPAIAGARDEPAAPILVQLPVSTLRDADQTGQAFRHLIDPLAHIGLAAIVKQRRRYFDAALSRFLDRNSKSLGEWLSQLAHNLQRQQRLAGIWFAPQLKLVAPRNRLGAVDAATLHQLAQTSANALAFPKPILQSFRRQRKPKLRFTAFDACCTALAICVALWGCGMAESYRQNRALADQINADLAALQAAPNLQTAFPSLLALQDQIALLEARIEHGAPWLSRFGLNHDRDLLAVTWQPYGAAAHKWLLRPMQTQLAAQLQTLDALPLDGRDTSTEHALEGAGQQGYDTLKTWLMLSQAKHADAGFLAPRLLQTGKVVWPTLSVDGLDRITKFYAAHLTAHPEWQLPGDQQTLFAARQTLSGLITLKQADDTLYQQLLADTKARYPDPTMGSLIGGRDARGLWSVKGRLPGTFTRQAYEGYVRDAIKQRVGQAATRGDWVLGQQLDQEAIKPADLEAALNKRYFADFGYAWQSFLNRLDWMPEANLSGTSEQLRVYADAQQSPLAALMKTIVWQAQTGAQQTSLADTLVAKAQNVFKGKQPPADAGTSAMQRPAAPLAETFGPLLRLVGSTEESSAGGAMADNGLSLQRYLDRVSATRLKLDQVNAAADPDAFARQQAQNLFQGRANDLLDARSYAELVAASLGSGYAAMGQNLFLRPLDQSWRTLMQPASASLKSLWQSSVYLPFNSAFSGRFPFNDTEHEASLPELARFLAPQGVLAQFAQTQLGGILEQQGDQWVPNPLYTQALRFDPDFLNALNRLSRLSSHLYAEGQSRYRFDLLAMGHPQLTDSKLTIDGQVLDYFNQKQKWAHFNWPGEPESAGSSLTWTALQTGLQQKDDFNSTWGFVRLLSKARIEPIDKASYRIEWTLDDNLRLRYALRTQVGAGPLELLQLKGFKLPQRVFITGREPAPASASRPAKTPMVSKS</sequence>
<keyword evidence="2" id="KW-1133">Transmembrane helix</keyword>
<protein>
    <submittedName>
        <fullName evidence="6">Intracellular multiplication and macrophage-killing</fullName>
    </submittedName>
</protein>
<keyword evidence="7" id="KW-1185">Reference proteome</keyword>
<feature type="transmembrane region" description="Helical" evidence="2">
    <location>
        <begin position="7"/>
        <end position="32"/>
    </location>
</feature>
<dbReference type="InterPro" id="IPR010623">
    <property type="entry name" value="IcmF_C"/>
</dbReference>
<dbReference type="Pfam" id="PF06744">
    <property type="entry name" value="IcmF_C"/>
    <property type="match status" value="1"/>
</dbReference>
<evidence type="ECO:0000313" key="7">
    <source>
        <dbReference type="Proteomes" id="UP000037939"/>
    </source>
</evidence>
<organism evidence="6 7">
    <name type="scientific">Amantichitinum ursilacus</name>
    <dbReference type="NCBI Taxonomy" id="857265"/>
    <lineage>
        <taxon>Bacteria</taxon>
        <taxon>Pseudomonadati</taxon>
        <taxon>Pseudomonadota</taxon>
        <taxon>Betaproteobacteria</taxon>
        <taxon>Neisseriales</taxon>
        <taxon>Chitinibacteraceae</taxon>
        <taxon>Amantichitinum</taxon>
    </lineage>
</organism>